<proteinExistence type="predicted"/>
<dbReference type="Proteomes" id="UP000030853">
    <property type="component" value="Unassembled WGS sequence"/>
</dbReference>
<dbReference type="RefSeq" id="WP_039337008.1">
    <property type="nucleotide sequence ID" value="NZ_JTJJ01000148.1"/>
</dbReference>
<accession>A0A0B1R223</accession>
<gene>
    <name evidence="1" type="ORF">QU24_25590</name>
</gene>
<dbReference type="EMBL" id="JTJJ01000148">
    <property type="protein sequence ID" value="KHJ65237.1"/>
    <property type="molecule type" value="Genomic_DNA"/>
</dbReference>
<reference evidence="1 2" key="1">
    <citation type="submission" date="2014-11" db="EMBL/GenBank/DDBJ databases">
        <title>Genome sequencing of Pantoea rodasii ND03.</title>
        <authorList>
            <person name="Muhamad Yunos N.Y."/>
            <person name="Chan K.-G."/>
        </authorList>
    </citation>
    <scope>NUCLEOTIDE SEQUENCE [LARGE SCALE GENOMIC DNA]</scope>
    <source>
        <strain evidence="1 2">ND03</strain>
    </source>
</reference>
<dbReference type="AlphaFoldDB" id="A0A0B1R223"/>
<comment type="caution">
    <text evidence="1">The sequence shown here is derived from an EMBL/GenBank/DDBJ whole genome shotgun (WGS) entry which is preliminary data.</text>
</comment>
<evidence type="ECO:0000313" key="1">
    <source>
        <dbReference type="EMBL" id="KHJ65237.1"/>
    </source>
</evidence>
<protein>
    <submittedName>
        <fullName evidence="1">Uncharacterized protein</fullName>
    </submittedName>
</protein>
<evidence type="ECO:0000313" key="2">
    <source>
        <dbReference type="Proteomes" id="UP000030853"/>
    </source>
</evidence>
<sequence>MKNASAKSLKKANELLRSGEYREVVLDFNISADEFFELADRWADKGAKIKKEDGKFVVRLAK</sequence>
<name>A0A0B1R223_9GAMM</name>
<organism evidence="1 2">
    <name type="scientific">Pantoea rodasii</name>
    <dbReference type="NCBI Taxonomy" id="1076549"/>
    <lineage>
        <taxon>Bacteria</taxon>
        <taxon>Pseudomonadati</taxon>
        <taxon>Pseudomonadota</taxon>
        <taxon>Gammaproteobacteria</taxon>
        <taxon>Enterobacterales</taxon>
        <taxon>Erwiniaceae</taxon>
        <taxon>Pantoea</taxon>
    </lineage>
</organism>